<name>A0A918M162_9ACTN</name>
<dbReference type="EMBL" id="BMSA01000042">
    <property type="protein sequence ID" value="GGT93385.1"/>
    <property type="molecule type" value="Genomic_DNA"/>
</dbReference>
<dbReference type="AlphaFoldDB" id="A0A918M162"/>
<dbReference type="InterPro" id="IPR058240">
    <property type="entry name" value="rSAM_sf"/>
</dbReference>
<dbReference type="Proteomes" id="UP000646776">
    <property type="component" value="Unassembled WGS sequence"/>
</dbReference>
<reference evidence="1" key="1">
    <citation type="journal article" date="2014" name="Int. J. Syst. Evol. Microbiol.">
        <title>Complete genome sequence of Corynebacterium casei LMG S-19264T (=DSM 44701T), isolated from a smear-ripened cheese.</title>
        <authorList>
            <consortium name="US DOE Joint Genome Institute (JGI-PGF)"/>
            <person name="Walter F."/>
            <person name="Albersmeier A."/>
            <person name="Kalinowski J."/>
            <person name="Ruckert C."/>
        </authorList>
    </citation>
    <scope>NUCLEOTIDE SEQUENCE</scope>
    <source>
        <strain evidence="1">JCM 4125</strain>
    </source>
</reference>
<keyword evidence="2" id="KW-1185">Reference proteome</keyword>
<gene>
    <name evidence="1" type="ORF">GCM10010226_84100</name>
</gene>
<organism evidence="1 2">
    <name type="scientific">Streptomyces phaeofaciens</name>
    <dbReference type="NCBI Taxonomy" id="68254"/>
    <lineage>
        <taxon>Bacteria</taxon>
        <taxon>Bacillati</taxon>
        <taxon>Actinomycetota</taxon>
        <taxon>Actinomycetes</taxon>
        <taxon>Kitasatosporales</taxon>
        <taxon>Streptomycetaceae</taxon>
        <taxon>Streptomyces</taxon>
    </lineage>
</organism>
<evidence type="ECO:0000313" key="2">
    <source>
        <dbReference type="Proteomes" id="UP000646776"/>
    </source>
</evidence>
<dbReference type="RefSeq" id="WP_189717879.1">
    <property type="nucleotide sequence ID" value="NZ_BMSA01000042.1"/>
</dbReference>
<dbReference type="SUPFAM" id="SSF102114">
    <property type="entry name" value="Radical SAM enzymes"/>
    <property type="match status" value="1"/>
</dbReference>
<reference evidence="1" key="2">
    <citation type="submission" date="2020-09" db="EMBL/GenBank/DDBJ databases">
        <authorList>
            <person name="Sun Q."/>
            <person name="Ohkuma M."/>
        </authorList>
    </citation>
    <scope>NUCLEOTIDE SEQUENCE</scope>
    <source>
        <strain evidence="1">JCM 4125</strain>
    </source>
</reference>
<comment type="caution">
    <text evidence="1">The sequence shown here is derived from an EMBL/GenBank/DDBJ whole genome shotgun (WGS) entry which is preliminary data.</text>
</comment>
<protein>
    <submittedName>
        <fullName evidence="1">Uncharacterized protein</fullName>
    </submittedName>
</protein>
<sequence length="118" mass="13286">MTPIPRTVSLLWALRSYCASHECKPCYFTWLDQQRVDKTPGFLSHFSPHDLVAEQVLDFARTLSGSAVRRVFLASGEPLMWRPILDLFKILKRGGLDFPTTAAVTCDALGQTQARFAE</sequence>
<accession>A0A918M162</accession>
<evidence type="ECO:0000313" key="1">
    <source>
        <dbReference type="EMBL" id="GGT93385.1"/>
    </source>
</evidence>
<proteinExistence type="predicted"/>